<name>A0A1V6PM02_9EURO</name>
<keyword evidence="3" id="KW-1185">Reference proteome</keyword>
<reference evidence="3" key="1">
    <citation type="journal article" date="2017" name="Nat. Microbiol.">
        <title>Global analysis of biosynthetic gene clusters reveals vast potential of secondary metabolite production in Penicillium species.</title>
        <authorList>
            <person name="Nielsen J.C."/>
            <person name="Grijseels S."/>
            <person name="Prigent S."/>
            <person name="Ji B."/>
            <person name="Dainat J."/>
            <person name="Nielsen K.F."/>
            <person name="Frisvad J.C."/>
            <person name="Workman M."/>
            <person name="Nielsen J."/>
        </authorList>
    </citation>
    <scope>NUCLEOTIDE SEQUENCE [LARGE SCALE GENOMIC DNA]</scope>
    <source>
        <strain evidence="3">IBT 31811</strain>
    </source>
</reference>
<organism evidence="2 3">
    <name type="scientific">Penicillium antarcticum</name>
    <dbReference type="NCBI Taxonomy" id="416450"/>
    <lineage>
        <taxon>Eukaryota</taxon>
        <taxon>Fungi</taxon>
        <taxon>Dikarya</taxon>
        <taxon>Ascomycota</taxon>
        <taxon>Pezizomycotina</taxon>
        <taxon>Eurotiomycetes</taxon>
        <taxon>Eurotiomycetidae</taxon>
        <taxon>Eurotiales</taxon>
        <taxon>Aspergillaceae</taxon>
        <taxon>Penicillium</taxon>
    </lineage>
</organism>
<dbReference type="EMBL" id="MDYN01000094">
    <property type="protein sequence ID" value="OQD78045.1"/>
    <property type="molecule type" value="Genomic_DNA"/>
</dbReference>
<dbReference type="CDD" id="cd11577">
    <property type="entry name" value="GH71"/>
    <property type="match status" value="1"/>
</dbReference>
<accession>A0A1V6PM02</accession>
<feature type="compositionally biased region" description="Acidic residues" evidence="1">
    <location>
        <begin position="591"/>
        <end position="602"/>
    </location>
</feature>
<comment type="caution">
    <text evidence="2">The sequence shown here is derived from an EMBL/GenBank/DDBJ whole genome shotgun (WGS) entry which is preliminary data.</text>
</comment>
<protein>
    <recommendedName>
        <fullName evidence="4">Mutanase</fullName>
    </recommendedName>
</protein>
<evidence type="ECO:0000256" key="1">
    <source>
        <dbReference type="SAM" id="MobiDB-lite"/>
    </source>
</evidence>
<proteinExistence type="predicted"/>
<sequence length="751" mass="81620">MSAWLLSNSSFPMSYRKDGSVARHGLHRASFVRFPLLAILIIAPQASAKAAFAHFMVENTERYTLADWKNDISLAHDAHIDAFALNVAHGKATNEKSVEDAFSVAESLGFKLFFSLDYAAPPISNTMANLSVLPLKALQMQRTGFLSTKPALKLAGGVADGLFSWAAWPWGIQRMNTYIDTSYLQYLAAMGEKTYMMPVEMISSNDYGEYHYIGPLNDKAYVAFTTGKAPYNYVRGMPHDGWRLRLPYVIDQYKNGKASLTEESLVIWYRKQSRLTSNGGGITGNTASQLQVEYHASTVFENKIFFSAFLGSNATVEVTIDGLKFYASWESEPDGGVGIYHGSIDFNLHLFRDVSVTVVRDLAVIRVSGTPITTVCDNGLNSWNAWVESATSETLIPAVSPKLSLSDQFCIAGLGATNLARLCAFTYKYGYCPFGACYCTAIGKKALPKATGVKWYPANRDANYAGLCDFACNYGYCPKTACSTTERAVYIPTSSPFTPLACTSGEGEGKMAGLCSFACNSGFYPVNSCTCLSTGPLYAPPEPDSIQGVPDTDDGDEYLLMKGLCNFACSRYIKALDSKNGPSCTNRPSEDPGDDPDKDNDDCIETATVTDEWVSCKTIDSTSTSCTTTSYHVHTGCRATPSATTTGVDACYSVNPYADQGQDGGASSKLVTTTDDRRVTTITHEKTSTTTHRPEQTHTVDGGVIRCMSDNNDYKQEDKAQFGTLTSTPLRALSASKKMLTFLPMAMATTA</sequence>
<dbReference type="Pfam" id="PF03659">
    <property type="entry name" value="Glyco_hydro_71"/>
    <property type="match status" value="2"/>
</dbReference>
<feature type="region of interest" description="Disordered" evidence="1">
    <location>
        <begin position="580"/>
        <end position="602"/>
    </location>
</feature>
<evidence type="ECO:0008006" key="4">
    <source>
        <dbReference type="Google" id="ProtNLM"/>
    </source>
</evidence>
<dbReference type="Proteomes" id="UP000191672">
    <property type="component" value="Unassembled WGS sequence"/>
</dbReference>
<dbReference type="InterPro" id="IPR005197">
    <property type="entry name" value="Glyco_hydro_71"/>
</dbReference>
<dbReference type="GO" id="GO:0051118">
    <property type="term" value="F:glucan endo-1,3-alpha-glucosidase activity"/>
    <property type="evidence" value="ECO:0007669"/>
    <property type="project" value="InterPro"/>
</dbReference>
<evidence type="ECO:0000313" key="3">
    <source>
        <dbReference type="Proteomes" id="UP000191672"/>
    </source>
</evidence>
<dbReference type="AlphaFoldDB" id="A0A1V6PM02"/>
<evidence type="ECO:0000313" key="2">
    <source>
        <dbReference type="EMBL" id="OQD78045.1"/>
    </source>
</evidence>
<dbReference type="STRING" id="416450.A0A1V6PM02"/>
<gene>
    <name evidence="2" type="ORF">PENANT_c094G10734</name>
</gene>